<dbReference type="AlphaFoldDB" id="A0A1F4ZUB9"/>
<accession>A0A1F4ZUB9</accession>
<protein>
    <submittedName>
        <fullName evidence="2">Uncharacterized protein</fullName>
    </submittedName>
</protein>
<evidence type="ECO:0000256" key="1">
    <source>
        <dbReference type="SAM" id="Phobius"/>
    </source>
</evidence>
<dbReference type="Proteomes" id="UP000176424">
    <property type="component" value="Unassembled WGS sequence"/>
</dbReference>
<feature type="transmembrane region" description="Helical" evidence="1">
    <location>
        <begin position="31"/>
        <end position="50"/>
    </location>
</feature>
<gene>
    <name evidence="2" type="ORF">A2397_06000</name>
</gene>
<keyword evidence="1" id="KW-0472">Membrane</keyword>
<name>A0A1F4ZUB9_9BACT</name>
<evidence type="ECO:0000313" key="3">
    <source>
        <dbReference type="Proteomes" id="UP000176424"/>
    </source>
</evidence>
<dbReference type="EMBL" id="MEXR01000018">
    <property type="protein sequence ID" value="OGD09941.1"/>
    <property type="molecule type" value="Genomic_DNA"/>
</dbReference>
<sequence>MLEFLVAGFFYFFVFPINVQAYLDPGSGSLIFQVLAASLISVVYMAKRNWSKLTSLFRKDAQSLSQHDEIKTAKRK</sequence>
<organism evidence="2 3">
    <name type="scientific">Candidatus Amesbacteria bacterium RIFOXYB1_FULL_44_23</name>
    <dbReference type="NCBI Taxonomy" id="1797263"/>
    <lineage>
        <taxon>Bacteria</taxon>
        <taxon>Candidatus Amesiibacteriota</taxon>
    </lineage>
</organism>
<dbReference type="STRING" id="1797263.A2397_06000"/>
<keyword evidence="1" id="KW-0812">Transmembrane</keyword>
<comment type="caution">
    <text evidence="2">The sequence shown here is derived from an EMBL/GenBank/DDBJ whole genome shotgun (WGS) entry which is preliminary data.</text>
</comment>
<keyword evidence="1" id="KW-1133">Transmembrane helix</keyword>
<evidence type="ECO:0000313" key="2">
    <source>
        <dbReference type="EMBL" id="OGD09941.1"/>
    </source>
</evidence>
<reference evidence="2 3" key="1">
    <citation type="journal article" date="2016" name="Nat. Commun.">
        <title>Thousands of microbial genomes shed light on interconnected biogeochemical processes in an aquifer system.</title>
        <authorList>
            <person name="Anantharaman K."/>
            <person name="Brown C.T."/>
            <person name="Hug L.A."/>
            <person name="Sharon I."/>
            <person name="Castelle C.J."/>
            <person name="Probst A.J."/>
            <person name="Thomas B.C."/>
            <person name="Singh A."/>
            <person name="Wilkins M.J."/>
            <person name="Karaoz U."/>
            <person name="Brodie E.L."/>
            <person name="Williams K.H."/>
            <person name="Hubbard S.S."/>
            <person name="Banfield J.F."/>
        </authorList>
    </citation>
    <scope>NUCLEOTIDE SEQUENCE [LARGE SCALE GENOMIC DNA]</scope>
</reference>
<proteinExistence type="predicted"/>